<keyword evidence="3" id="KW-1185">Reference proteome</keyword>
<sequence>MLDLITLEKELGPGPMRFAPKEERSFQAQMESLSPTEKQCFHNLKEKWNKHIEENKEKEKTPTHSYSDEMILRFARCSPGRNKFEETASWKVMKKFDPRFLTLTAEEIEKQLLSKTLFPVPGLKTNEGHDIFYMYPARYFPKETTTEEIIDNLGYCMNTMCEMEKASSEGIGFMAYMNDWKMSNFSIDYCYQFMMMLQGRVPVRVRMFLIVNPPSWFGMIWKIMKPMLSPDFRKKVHVIKESKIGDFLMEGYETYLPDETATGKADTESMVEDFVTYRKAAEKQTM</sequence>
<evidence type="ECO:0000313" key="2">
    <source>
        <dbReference type="EMBL" id="CAJ1950241.1"/>
    </source>
</evidence>
<dbReference type="SMART" id="SM00516">
    <property type="entry name" value="SEC14"/>
    <property type="match status" value="1"/>
</dbReference>
<dbReference type="PANTHER" id="PTHR45824:SF29">
    <property type="entry name" value="GH16843P"/>
    <property type="match status" value="1"/>
</dbReference>
<dbReference type="InterPro" id="IPR052578">
    <property type="entry name" value="PI_Transfer_CRAL-TRIO"/>
</dbReference>
<comment type="caution">
    <text evidence="2">The sequence shown here is derived from an EMBL/GenBank/DDBJ whole genome shotgun (WGS) entry which is preliminary data.</text>
</comment>
<dbReference type="PROSITE" id="PS50191">
    <property type="entry name" value="CRAL_TRIO"/>
    <property type="match status" value="1"/>
</dbReference>
<dbReference type="CDD" id="cd00170">
    <property type="entry name" value="SEC14"/>
    <property type="match status" value="1"/>
</dbReference>
<dbReference type="PANTHER" id="PTHR45824">
    <property type="entry name" value="GH16843P"/>
    <property type="match status" value="1"/>
</dbReference>
<accession>A0AAD2FRM3</accession>
<dbReference type="InterPro" id="IPR036865">
    <property type="entry name" value="CRAL-TRIO_dom_sf"/>
</dbReference>
<dbReference type="Proteomes" id="UP001295423">
    <property type="component" value="Unassembled WGS sequence"/>
</dbReference>
<reference evidence="2" key="1">
    <citation type="submission" date="2023-08" db="EMBL/GenBank/DDBJ databases">
        <authorList>
            <person name="Audoor S."/>
            <person name="Bilcke G."/>
        </authorList>
    </citation>
    <scope>NUCLEOTIDE SEQUENCE</scope>
</reference>
<dbReference type="AlphaFoldDB" id="A0AAD2FRM3"/>
<dbReference type="SUPFAM" id="SSF52087">
    <property type="entry name" value="CRAL/TRIO domain"/>
    <property type="match status" value="1"/>
</dbReference>
<gene>
    <name evidence="2" type="ORF">CYCCA115_LOCUS12492</name>
</gene>
<dbReference type="EMBL" id="CAKOGP040001759">
    <property type="protein sequence ID" value="CAJ1950241.1"/>
    <property type="molecule type" value="Genomic_DNA"/>
</dbReference>
<evidence type="ECO:0000259" key="1">
    <source>
        <dbReference type="PROSITE" id="PS50191"/>
    </source>
</evidence>
<name>A0AAD2FRM3_9STRA</name>
<organism evidence="2 3">
    <name type="scientific">Cylindrotheca closterium</name>
    <dbReference type="NCBI Taxonomy" id="2856"/>
    <lineage>
        <taxon>Eukaryota</taxon>
        <taxon>Sar</taxon>
        <taxon>Stramenopiles</taxon>
        <taxon>Ochrophyta</taxon>
        <taxon>Bacillariophyta</taxon>
        <taxon>Bacillariophyceae</taxon>
        <taxon>Bacillariophycidae</taxon>
        <taxon>Bacillariales</taxon>
        <taxon>Bacillariaceae</taxon>
        <taxon>Cylindrotheca</taxon>
    </lineage>
</organism>
<dbReference type="Gene3D" id="3.40.525.10">
    <property type="entry name" value="CRAL-TRIO lipid binding domain"/>
    <property type="match status" value="1"/>
</dbReference>
<dbReference type="GO" id="GO:0008526">
    <property type="term" value="F:phosphatidylinositol transfer activity"/>
    <property type="evidence" value="ECO:0007669"/>
    <property type="project" value="TreeGrafter"/>
</dbReference>
<proteinExistence type="predicted"/>
<feature type="domain" description="CRAL-TRIO" evidence="1">
    <location>
        <begin position="105"/>
        <end position="268"/>
    </location>
</feature>
<dbReference type="Pfam" id="PF00650">
    <property type="entry name" value="CRAL_TRIO"/>
    <property type="match status" value="1"/>
</dbReference>
<protein>
    <recommendedName>
        <fullName evidence="1">CRAL-TRIO domain-containing protein</fullName>
    </recommendedName>
</protein>
<evidence type="ECO:0000313" key="3">
    <source>
        <dbReference type="Proteomes" id="UP001295423"/>
    </source>
</evidence>
<dbReference type="InterPro" id="IPR001251">
    <property type="entry name" value="CRAL-TRIO_dom"/>
</dbReference>